<reference evidence="1 2" key="1">
    <citation type="submission" date="2019-05" db="EMBL/GenBank/DDBJ databases">
        <title>Draft Whole-Genome sequence of the green sulfur bacterium Prosthecochloris vibrioformis DSM 260.</title>
        <authorList>
            <person name="Meyer T.E."/>
            <person name="Kyndt J.A."/>
        </authorList>
    </citation>
    <scope>NUCLEOTIDE SEQUENCE [LARGE SCALE GENOMIC DNA]</scope>
    <source>
        <strain evidence="1 2">DSM 260</strain>
    </source>
</reference>
<dbReference type="Pfam" id="PF04390">
    <property type="entry name" value="LptE"/>
    <property type="match status" value="1"/>
</dbReference>
<gene>
    <name evidence="1" type="ORF">FGF68_02100</name>
</gene>
<accession>A0A5C4S483</accession>
<dbReference type="EMBL" id="VDCI01000001">
    <property type="protein sequence ID" value="TNJ37992.1"/>
    <property type="molecule type" value="Genomic_DNA"/>
</dbReference>
<evidence type="ECO:0000313" key="2">
    <source>
        <dbReference type="Proteomes" id="UP000309544"/>
    </source>
</evidence>
<dbReference type="GO" id="GO:0043165">
    <property type="term" value="P:Gram-negative-bacterium-type cell outer membrane assembly"/>
    <property type="evidence" value="ECO:0007669"/>
    <property type="project" value="InterPro"/>
</dbReference>
<dbReference type="RefSeq" id="WP_139626223.1">
    <property type="nucleotide sequence ID" value="NZ_VDCI01000001.1"/>
</dbReference>
<dbReference type="Proteomes" id="UP000309544">
    <property type="component" value="Unassembled WGS sequence"/>
</dbReference>
<evidence type="ECO:0008006" key="3">
    <source>
        <dbReference type="Google" id="ProtNLM"/>
    </source>
</evidence>
<dbReference type="InterPro" id="IPR007485">
    <property type="entry name" value="LPS_assembly_LptE"/>
</dbReference>
<dbReference type="AlphaFoldDB" id="A0A5C4S483"/>
<protein>
    <recommendedName>
        <fullName evidence="3">LptE family protein</fullName>
    </recommendedName>
</protein>
<proteinExistence type="predicted"/>
<name>A0A5C4S483_PROVB</name>
<dbReference type="PROSITE" id="PS51257">
    <property type="entry name" value="PROKAR_LIPOPROTEIN"/>
    <property type="match status" value="1"/>
</dbReference>
<organism evidence="1 2">
    <name type="scientific">Prosthecochloris vibrioformis</name>
    <name type="common">Chlorobium vibrioforme</name>
    <dbReference type="NCBI Taxonomy" id="1098"/>
    <lineage>
        <taxon>Bacteria</taxon>
        <taxon>Pseudomonadati</taxon>
        <taxon>Chlorobiota</taxon>
        <taxon>Chlorobiia</taxon>
        <taxon>Chlorobiales</taxon>
        <taxon>Chlorobiaceae</taxon>
        <taxon>Prosthecochloris</taxon>
    </lineage>
</organism>
<keyword evidence="2" id="KW-1185">Reference proteome</keyword>
<sequence length="172" mass="18718">MKKGVFRSARNAVQLLLLVLVTGCYSFSAASLPGHLQTLSIPLFADRSAAGVAQLAVTITEELIETVETRSSLEIEVNRDRADAVLEGILVSFTDEPGQLSSETERALTNRITIVVEATCLDQVEGTPLFGRNRFTGFADYTAGDYALQQEAIDASLEQITEDIFNKMVSGW</sequence>
<dbReference type="GO" id="GO:0019867">
    <property type="term" value="C:outer membrane"/>
    <property type="evidence" value="ECO:0007669"/>
    <property type="project" value="InterPro"/>
</dbReference>
<comment type="caution">
    <text evidence="1">The sequence shown here is derived from an EMBL/GenBank/DDBJ whole genome shotgun (WGS) entry which is preliminary data.</text>
</comment>
<evidence type="ECO:0000313" key="1">
    <source>
        <dbReference type="EMBL" id="TNJ37992.1"/>
    </source>
</evidence>